<dbReference type="PANTHER" id="PTHR43229:SF2">
    <property type="entry name" value="NODULATION PROTEIN J"/>
    <property type="match status" value="1"/>
</dbReference>
<dbReference type="GO" id="GO:0043190">
    <property type="term" value="C:ATP-binding cassette (ABC) transporter complex"/>
    <property type="evidence" value="ECO:0007669"/>
    <property type="project" value="InterPro"/>
</dbReference>
<feature type="transmembrane region" description="Helical" evidence="5">
    <location>
        <begin position="175"/>
        <end position="196"/>
    </location>
</feature>
<evidence type="ECO:0000256" key="2">
    <source>
        <dbReference type="ARBA" id="ARBA00022692"/>
    </source>
</evidence>
<evidence type="ECO:0000313" key="8">
    <source>
        <dbReference type="Proteomes" id="UP000199584"/>
    </source>
</evidence>
<feature type="transmembrane region" description="Helical" evidence="5">
    <location>
        <begin position="149"/>
        <end position="168"/>
    </location>
</feature>
<accession>A0A1I6EE75</accession>
<dbReference type="STRING" id="39060.SAMN05660706_1382"/>
<keyword evidence="3 5" id="KW-1133">Transmembrane helix</keyword>
<dbReference type="PIRSF" id="PIRSF006648">
    <property type="entry name" value="DrrB"/>
    <property type="match status" value="1"/>
</dbReference>
<sequence>MINFLRMDISPRVFKVFQRHLTVYRRNWKVSLSFNFFEPLLYLAALGYGLGVYVQEIEGLTFIQFIAPALIASSAMFSSAYECTYGTFIRMEFQKTFQAMVATPVSMDEVSLGEILWGSFKSFLYGSVILAVIFALGLVASPWALLVPVVLLVNGMLFAALSMIWIGLVPNIDSFNYYFSLVITPLFLFSGVFFPLSGLPAIVQALAWASPLYHVVNLTRGLVLGNVGTNLIFDFAWLVVVALVLTPIAIHLMRRLVIK</sequence>
<feature type="transmembrane region" description="Helical" evidence="5">
    <location>
        <begin position="123"/>
        <end position="143"/>
    </location>
</feature>
<keyword evidence="4 5" id="KW-0472">Membrane</keyword>
<evidence type="ECO:0000259" key="6">
    <source>
        <dbReference type="PROSITE" id="PS51012"/>
    </source>
</evidence>
<dbReference type="InterPro" id="IPR013525">
    <property type="entry name" value="ABC2_TM"/>
</dbReference>
<feature type="transmembrane region" description="Helical" evidence="5">
    <location>
        <begin position="235"/>
        <end position="253"/>
    </location>
</feature>
<evidence type="ECO:0000256" key="5">
    <source>
        <dbReference type="RuleBase" id="RU361157"/>
    </source>
</evidence>
<protein>
    <recommendedName>
        <fullName evidence="5">Transport permease protein</fullName>
    </recommendedName>
</protein>
<feature type="transmembrane region" description="Helical" evidence="5">
    <location>
        <begin position="34"/>
        <end position="54"/>
    </location>
</feature>
<keyword evidence="8" id="KW-1185">Reference proteome</keyword>
<reference evidence="8" key="1">
    <citation type="submission" date="2016-10" db="EMBL/GenBank/DDBJ databases">
        <authorList>
            <person name="Varghese N."/>
            <person name="Submissions S."/>
        </authorList>
    </citation>
    <scope>NUCLEOTIDE SEQUENCE [LARGE SCALE GENOMIC DNA]</scope>
    <source>
        <strain evidence="8">DSM 3669</strain>
    </source>
</reference>
<name>A0A1I6EE75_9FIRM</name>
<keyword evidence="5" id="KW-0813">Transport</keyword>
<comment type="similarity">
    <text evidence="5">Belongs to the ABC-2 integral membrane protein family.</text>
</comment>
<dbReference type="InterPro" id="IPR000412">
    <property type="entry name" value="ABC_2_transport"/>
</dbReference>
<dbReference type="InterPro" id="IPR047817">
    <property type="entry name" value="ABC2_TM_bact-type"/>
</dbReference>
<evidence type="ECO:0000256" key="3">
    <source>
        <dbReference type="ARBA" id="ARBA00022989"/>
    </source>
</evidence>
<feature type="domain" description="ABC transmembrane type-2" evidence="6">
    <location>
        <begin position="30"/>
        <end position="256"/>
    </location>
</feature>
<dbReference type="PANTHER" id="PTHR43229">
    <property type="entry name" value="NODULATION PROTEIN J"/>
    <property type="match status" value="1"/>
</dbReference>
<dbReference type="InterPro" id="IPR051784">
    <property type="entry name" value="Nod_factor_ABC_transporter"/>
</dbReference>
<evidence type="ECO:0000256" key="4">
    <source>
        <dbReference type="ARBA" id="ARBA00023136"/>
    </source>
</evidence>
<dbReference type="GO" id="GO:0140359">
    <property type="term" value="F:ABC-type transporter activity"/>
    <property type="evidence" value="ECO:0007669"/>
    <property type="project" value="InterPro"/>
</dbReference>
<dbReference type="OrthoDB" id="9778589at2"/>
<keyword evidence="2 5" id="KW-0812">Transmembrane</keyword>
<dbReference type="EMBL" id="FOYM01000038">
    <property type="protein sequence ID" value="SFR16005.1"/>
    <property type="molecule type" value="Genomic_DNA"/>
</dbReference>
<dbReference type="AlphaFoldDB" id="A0A1I6EE75"/>
<dbReference type="Pfam" id="PF01061">
    <property type="entry name" value="ABC2_membrane"/>
    <property type="match status" value="1"/>
</dbReference>
<gene>
    <name evidence="7" type="ORF">SAMN05660706_1382</name>
</gene>
<dbReference type="RefSeq" id="WP_092487188.1">
    <property type="nucleotide sequence ID" value="NZ_FOYM01000038.1"/>
</dbReference>
<feature type="transmembrane region" description="Helical" evidence="5">
    <location>
        <begin position="60"/>
        <end position="81"/>
    </location>
</feature>
<proteinExistence type="inferred from homology"/>
<evidence type="ECO:0000256" key="1">
    <source>
        <dbReference type="ARBA" id="ARBA00004141"/>
    </source>
</evidence>
<organism evidence="7 8">
    <name type="scientific">Desulfoscipio geothermicus DSM 3669</name>
    <dbReference type="NCBI Taxonomy" id="1121426"/>
    <lineage>
        <taxon>Bacteria</taxon>
        <taxon>Bacillati</taxon>
        <taxon>Bacillota</taxon>
        <taxon>Clostridia</taxon>
        <taxon>Eubacteriales</taxon>
        <taxon>Desulfallaceae</taxon>
        <taxon>Desulfoscipio</taxon>
    </lineage>
</organism>
<evidence type="ECO:0000313" key="7">
    <source>
        <dbReference type="EMBL" id="SFR16005.1"/>
    </source>
</evidence>
<dbReference type="PRINTS" id="PR00164">
    <property type="entry name" value="ABC2TRNSPORT"/>
</dbReference>
<comment type="subcellular location">
    <subcellularLocation>
        <location evidence="5">Cell membrane</location>
        <topology evidence="5">Multi-pass membrane protein</topology>
    </subcellularLocation>
    <subcellularLocation>
        <location evidence="1">Membrane</location>
        <topology evidence="1">Multi-pass membrane protein</topology>
    </subcellularLocation>
</comment>
<dbReference type="Proteomes" id="UP000199584">
    <property type="component" value="Unassembled WGS sequence"/>
</dbReference>
<dbReference type="PROSITE" id="PS51012">
    <property type="entry name" value="ABC_TM2"/>
    <property type="match status" value="1"/>
</dbReference>
<keyword evidence="5" id="KW-1003">Cell membrane</keyword>